<feature type="compositionally biased region" description="Polar residues" evidence="1">
    <location>
        <begin position="619"/>
        <end position="630"/>
    </location>
</feature>
<feature type="compositionally biased region" description="Polar residues" evidence="1">
    <location>
        <begin position="535"/>
        <end position="544"/>
    </location>
</feature>
<keyword evidence="3" id="KW-1185">Reference proteome</keyword>
<dbReference type="OMA" id="GHASAWR"/>
<feature type="region of interest" description="Disordered" evidence="1">
    <location>
        <begin position="193"/>
        <end position="589"/>
    </location>
</feature>
<feature type="compositionally biased region" description="Polar residues" evidence="1">
    <location>
        <begin position="243"/>
        <end position="266"/>
    </location>
</feature>
<feature type="region of interest" description="Disordered" evidence="1">
    <location>
        <begin position="149"/>
        <end position="169"/>
    </location>
</feature>
<feature type="compositionally biased region" description="Polar residues" evidence="1">
    <location>
        <begin position="299"/>
        <end position="318"/>
    </location>
</feature>
<evidence type="ECO:0000313" key="2">
    <source>
        <dbReference type="EMBL" id="EPE10471.1"/>
    </source>
</evidence>
<dbReference type="eggNOG" id="ENOG502T00Q">
    <property type="taxonomic scope" value="Eukaryota"/>
</dbReference>
<reference evidence="2 3" key="1">
    <citation type="journal article" date="2013" name="BMC Genomics">
        <title>The genome and transcriptome of the pine saprophyte Ophiostoma piceae, and a comparison with the bark beetle-associated pine pathogen Grosmannia clavigera.</title>
        <authorList>
            <person name="Haridas S."/>
            <person name="Wang Y."/>
            <person name="Lim L."/>
            <person name="Massoumi Alamouti S."/>
            <person name="Jackman S."/>
            <person name="Docking R."/>
            <person name="Robertson G."/>
            <person name="Birol I."/>
            <person name="Bohlmann J."/>
            <person name="Breuil C."/>
        </authorList>
    </citation>
    <scope>NUCLEOTIDE SEQUENCE [LARGE SCALE GENOMIC DNA]</scope>
    <source>
        <strain evidence="2 3">UAMH 11346</strain>
    </source>
</reference>
<feature type="compositionally biased region" description="Basic residues" evidence="1">
    <location>
        <begin position="1"/>
        <end position="10"/>
    </location>
</feature>
<name>S3CEG0_OPHP1</name>
<evidence type="ECO:0008006" key="4">
    <source>
        <dbReference type="Google" id="ProtNLM"/>
    </source>
</evidence>
<dbReference type="HOGENOM" id="CLU_015328_0_0_1"/>
<dbReference type="OrthoDB" id="5204833at2759"/>
<dbReference type="EMBL" id="KE148146">
    <property type="protein sequence ID" value="EPE10471.1"/>
    <property type="molecule type" value="Genomic_DNA"/>
</dbReference>
<accession>S3CEG0</accession>
<feature type="region of interest" description="Disordered" evidence="1">
    <location>
        <begin position="1"/>
        <end position="83"/>
    </location>
</feature>
<dbReference type="STRING" id="1262450.S3CEG0"/>
<feature type="compositionally biased region" description="Polar residues" evidence="1">
    <location>
        <begin position="660"/>
        <end position="679"/>
    </location>
</feature>
<evidence type="ECO:0000256" key="1">
    <source>
        <dbReference type="SAM" id="MobiDB-lite"/>
    </source>
</evidence>
<gene>
    <name evidence="2" type="ORF">F503_05566</name>
</gene>
<feature type="region of interest" description="Disordered" evidence="1">
    <location>
        <begin position="711"/>
        <end position="827"/>
    </location>
</feature>
<sequence length="827" mass="86850">MPPLTRRRSARLASNSKPTGSAAAPSLDSLVEQNEAFEEQPASPYVSTPKTPAGSSPTKPSVSEMRPGKANGPKEPPSSALRLGFADIRSSRIESPTTAKSIKIAASNLATILPEDTPSKRRSPLSAMSPFTFRFSRLKGDTPVKSALQEEELPVSTKKATAPIDAGLSEDARRMMEELRGEAQKIRVGLEVEREMEKARADEEGGRKIAKPKSRAGRFSAAHTAQFDKMDSIANHPSAYRASKSTPVKSTAVNTSTATPAISGQTRGLKRTQSKANLDDTPNPKSARTPGGPTPGSAVISTTKKQFNPLFGNSTASTDFKPPPSGRKGNLLFPPAHDEQPMSAAKRIKQNIGDDASSSRPMSRDGAGSSLPRPAGLSGNATGLTRSHSTASIVTPTKSTLARSASVKAPSNASQQPQTPSKTPARLLSALKKSVTASSLHITKPSAVEAPVSFVSKPQPQTARKPEPRKMASLVPPSAGPAMANSSATRGTLPVSSAPAVKVFSSKTPAPPRVANRALPRFPATTPRRKVSKHVSFTPTTEQALMSEKSPSVFRSGIPRSALKSHQQLKASDMDVDSGRCVPGAANGSPSIRRRFGATVFYPDLSGHELLAGLDEVSASTDAETLSPSTKLAPPTPSAPGTFTFRSDKTISFADKPSNGFGSSPGQSSIRQVRSSTSLEPKIPGSFPGAAPASTAFTALVSTVGANKENARPVPVSIPHGITNKKRQRISEAEEEAEQEASDRAAKKRKNERVPEGDALLAPRLAGKTMPSARGMGVIRGTPQKASPLKAAVPPSASGAKTPASAKKRPIISMSRLNNLARPKLRK</sequence>
<feature type="compositionally biased region" description="Polar residues" evidence="1">
    <location>
        <begin position="45"/>
        <end position="61"/>
    </location>
</feature>
<dbReference type="AlphaFoldDB" id="S3CEG0"/>
<feature type="region of interest" description="Disordered" evidence="1">
    <location>
        <begin position="619"/>
        <end position="680"/>
    </location>
</feature>
<evidence type="ECO:0000313" key="3">
    <source>
        <dbReference type="Proteomes" id="UP000016923"/>
    </source>
</evidence>
<feature type="compositionally biased region" description="Polar residues" evidence="1">
    <location>
        <begin position="379"/>
        <end position="422"/>
    </location>
</feature>
<organism evidence="2 3">
    <name type="scientific">Ophiostoma piceae (strain UAMH 11346)</name>
    <name type="common">Sap stain fungus</name>
    <dbReference type="NCBI Taxonomy" id="1262450"/>
    <lineage>
        <taxon>Eukaryota</taxon>
        <taxon>Fungi</taxon>
        <taxon>Dikarya</taxon>
        <taxon>Ascomycota</taxon>
        <taxon>Pezizomycotina</taxon>
        <taxon>Sordariomycetes</taxon>
        <taxon>Sordariomycetidae</taxon>
        <taxon>Ophiostomatales</taxon>
        <taxon>Ophiostomataceae</taxon>
        <taxon>Ophiostoma</taxon>
    </lineage>
</organism>
<feature type="compositionally biased region" description="Basic and acidic residues" evidence="1">
    <location>
        <begin position="193"/>
        <end position="207"/>
    </location>
</feature>
<protein>
    <recommendedName>
        <fullName evidence="4">Erythromycin esterase</fullName>
    </recommendedName>
</protein>
<dbReference type="Proteomes" id="UP000016923">
    <property type="component" value="Unassembled WGS sequence"/>
</dbReference>
<proteinExistence type="predicted"/>
<dbReference type="VEuPathDB" id="FungiDB:F503_05566"/>